<protein>
    <submittedName>
        <fullName evidence="1">Uncharacterized protein</fullName>
    </submittedName>
</protein>
<dbReference type="OrthoDB" id="341880at2"/>
<gene>
    <name evidence="1" type="ORF">A0128_13660</name>
</gene>
<dbReference type="KEGG" id="laj:A0128_13660"/>
<accession>A0A1D7UZ01</accession>
<dbReference type="RefSeq" id="WP_069608023.1">
    <property type="nucleotide sequence ID" value="NZ_CP015217.1"/>
</dbReference>
<sequence length="64" mass="7793">METQEETELVLDSNEKLRDAYTQGDFTSVPNGITRYFRTALLWQLWRFIWINFRMTLMILKSHH</sequence>
<dbReference type="EMBL" id="CP015217">
    <property type="protein sequence ID" value="AOP34804.1"/>
    <property type="molecule type" value="Genomic_DNA"/>
</dbReference>
<organism evidence="1 2">
    <name type="scientific">Leptospira tipperaryensis</name>
    <dbReference type="NCBI Taxonomy" id="2564040"/>
    <lineage>
        <taxon>Bacteria</taxon>
        <taxon>Pseudomonadati</taxon>
        <taxon>Spirochaetota</taxon>
        <taxon>Spirochaetia</taxon>
        <taxon>Leptospirales</taxon>
        <taxon>Leptospiraceae</taxon>
        <taxon>Leptospira</taxon>
    </lineage>
</organism>
<dbReference type="AlphaFoldDB" id="A0A1D7UZ01"/>
<proteinExistence type="predicted"/>
<name>A0A1D7UZ01_9LEPT</name>
<keyword evidence="2" id="KW-1185">Reference proteome</keyword>
<evidence type="ECO:0000313" key="2">
    <source>
        <dbReference type="Proteomes" id="UP000094197"/>
    </source>
</evidence>
<evidence type="ECO:0000313" key="1">
    <source>
        <dbReference type="EMBL" id="AOP34804.1"/>
    </source>
</evidence>
<reference evidence="1 2" key="1">
    <citation type="submission" date="2016-04" db="EMBL/GenBank/DDBJ databases">
        <title>Complete genome seqeunce of Leptospira alstonii serovar Room22.</title>
        <authorList>
            <person name="Nally J.E."/>
            <person name="Bayles D.O."/>
            <person name="Hurley D."/>
            <person name="Fanning S."/>
            <person name="McMahon B.J."/>
            <person name="Arent Z."/>
        </authorList>
    </citation>
    <scope>NUCLEOTIDE SEQUENCE [LARGE SCALE GENOMIC DNA]</scope>
    <source>
        <strain evidence="1 2">GWTS #1</strain>
    </source>
</reference>
<dbReference type="Proteomes" id="UP000094197">
    <property type="component" value="Chromosome 1"/>
</dbReference>